<evidence type="ECO:0000256" key="7">
    <source>
        <dbReference type="ARBA" id="ARBA00023136"/>
    </source>
</evidence>
<dbReference type="GO" id="GO:0005283">
    <property type="term" value="F:amino acid:sodium symporter activity"/>
    <property type="evidence" value="ECO:0007669"/>
    <property type="project" value="InterPro"/>
</dbReference>
<sequence length="476" mass="50463">MVSASVGKVLEDALMWSVNMLYSWVLVFLLIGVGIAITVYLGVPQIKNAKDIFTSVSGSRRSAIQGITSFQAFAVGIGTRVGIGNIAGVALALVMGGPGAIFWMWIVALVGMGTSFAESVLAQVFKEKHPDGVFRGGPEYYMRRGLGWKTAGIIFAVISIFASGLAVPMVQINTVAATFNANHGVPVVSTMIFILILLAPVILGGIKSVARASEYLAPIMAGVYILIAFIVVVLNPGEAWNALVWIFKSAFGFGPMAGGIAGGIFVALVNGARRGLFSNEAGLGTTPHAAGSATVEHPAQQGFLQAFGVFIDTIVVCTVTALLILISGLYEPGMDQELAGSLTAQAVTAEMGSWMALPMSLIIFIFGYTTAYGAYSYGQSALDHLTHNKFISYAFRVVAVIVASLGAIVKLPVVWALSDFLLGLGAVINLIALIALMKVVRVVLKDWRARKEGDSLRFDISKYPELQKRADSGIWD</sequence>
<keyword evidence="3 8" id="KW-0813">Transport</keyword>
<protein>
    <submittedName>
        <fullName evidence="9">Amino acid carrier protein</fullName>
    </submittedName>
</protein>
<evidence type="ECO:0000256" key="8">
    <source>
        <dbReference type="RuleBase" id="RU363064"/>
    </source>
</evidence>
<evidence type="ECO:0000313" key="9">
    <source>
        <dbReference type="EMBL" id="EPD29330.1"/>
    </source>
</evidence>
<keyword evidence="7 8" id="KW-0472">Membrane</keyword>
<proteinExistence type="inferred from homology"/>
<dbReference type="PROSITE" id="PS00873">
    <property type="entry name" value="NA_ALANINE_SYMP"/>
    <property type="match status" value="1"/>
</dbReference>
<feature type="transmembrane region" description="Helical" evidence="8">
    <location>
        <begin position="420"/>
        <end position="440"/>
    </location>
</feature>
<evidence type="ECO:0000256" key="1">
    <source>
        <dbReference type="ARBA" id="ARBA00004651"/>
    </source>
</evidence>
<evidence type="ECO:0000256" key="5">
    <source>
        <dbReference type="ARBA" id="ARBA00022692"/>
    </source>
</evidence>
<evidence type="ECO:0000256" key="2">
    <source>
        <dbReference type="ARBA" id="ARBA00009261"/>
    </source>
</evidence>
<dbReference type="NCBIfam" id="TIGR00835">
    <property type="entry name" value="agcS"/>
    <property type="match status" value="1"/>
</dbReference>
<evidence type="ECO:0000313" key="10">
    <source>
        <dbReference type="Proteomes" id="UP000014387"/>
    </source>
</evidence>
<feature type="transmembrane region" description="Helical" evidence="8">
    <location>
        <begin position="20"/>
        <end position="43"/>
    </location>
</feature>
<dbReference type="EMBL" id="AGWN01000005">
    <property type="protein sequence ID" value="EPD29330.1"/>
    <property type="molecule type" value="Genomic_DNA"/>
</dbReference>
<keyword evidence="4 8" id="KW-1003">Cell membrane</keyword>
<evidence type="ECO:0000256" key="3">
    <source>
        <dbReference type="ARBA" id="ARBA00022448"/>
    </source>
</evidence>
<keyword evidence="10" id="KW-1185">Reference proteome</keyword>
<feature type="transmembrane region" description="Helical" evidence="8">
    <location>
        <begin position="307"/>
        <end position="330"/>
    </location>
</feature>
<keyword evidence="8" id="KW-0769">Symport</keyword>
<feature type="transmembrane region" description="Helical" evidence="8">
    <location>
        <begin position="184"/>
        <end position="203"/>
    </location>
</feature>
<feature type="transmembrane region" description="Helical" evidence="8">
    <location>
        <begin position="70"/>
        <end position="94"/>
    </location>
</feature>
<accession>A0A9W5RCL2</accession>
<feature type="transmembrane region" description="Helical" evidence="8">
    <location>
        <begin position="355"/>
        <end position="378"/>
    </location>
</feature>
<evidence type="ECO:0000256" key="4">
    <source>
        <dbReference type="ARBA" id="ARBA00022475"/>
    </source>
</evidence>
<keyword evidence="6 8" id="KW-1133">Transmembrane helix</keyword>
<dbReference type="PRINTS" id="PR00175">
    <property type="entry name" value="NAALASMPORT"/>
</dbReference>
<feature type="transmembrane region" description="Helical" evidence="8">
    <location>
        <begin position="390"/>
        <end position="408"/>
    </location>
</feature>
<dbReference type="InterPro" id="IPR001463">
    <property type="entry name" value="Na/Ala_symport"/>
</dbReference>
<dbReference type="Pfam" id="PF01235">
    <property type="entry name" value="Na_Ala_symp"/>
    <property type="match status" value="1"/>
</dbReference>
<keyword evidence="5 8" id="KW-0812">Transmembrane</keyword>
<feature type="transmembrane region" description="Helical" evidence="8">
    <location>
        <begin position="100"/>
        <end position="125"/>
    </location>
</feature>
<feature type="transmembrane region" description="Helical" evidence="8">
    <location>
        <begin position="215"/>
        <end position="234"/>
    </location>
</feature>
<evidence type="ECO:0000256" key="6">
    <source>
        <dbReference type="ARBA" id="ARBA00022989"/>
    </source>
</evidence>
<comment type="caution">
    <text evidence="9">The sequence shown here is derived from an EMBL/GenBank/DDBJ whole genome shotgun (WGS) entry which is preliminary data.</text>
</comment>
<dbReference type="Gene3D" id="1.20.1740.10">
    <property type="entry name" value="Amino acid/polyamine transporter I"/>
    <property type="match status" value="1"/>
</dbReference>
<dbReference type="OrthoDB" id="9806926at2"/>
<dbReference type="GO" id="GO:0005886">
    <property type="term" value="C:plasma membrane"/>
    <property type="evidence" value="ECO:0007669"/>
    <property type="project" value="UniProtKB-SubCell"/>
</dbReference>
<organism evidence="9 10">
    <name type="scientific">Gleimia europaea ACS-120-V-Col10b</name>
    <dbReference type="NCBI Taxonomy" id="883069"/>
    <lineage>
        <taxon>Bacteria</taxon>
        <taxon>Bacillati</taxon>
        <taxon>Actinomycetota</taxon>
        <taxon>Actinomycetes</taxon>
        <taxon>Actinomycetales</taxon>
        <taxon>Actinomycetaceae</taxon>
        <taxon>Gleimia</taxon>
    </lineage>
</organism>
<reference evidence="9 10" key="1">
    <citation type="submission" date="2013-05" db="EMBL/GenBank/DDBJ databases">
        <title>The Genome Sequence of Actinomyces europaeus ACS-120-V-COL10B.</title>
        <authorList>
            <consortium name="The Broad Institute Genomics Platform"/>
            <person name="Earl A."/>
            <person name="Ward D."/>
            <person name="Feldgarden M."/>
            <person name="Gevers D."/>
            <person name="Saerens B."/>
            <person name="Vaneechoutte M."/>
            <person name="Walker B."/>
            <person name="Young S."/>
            <person name="Zeng Q."/>
            <person name="Gargeya S."/>
            <person name="Fitzgerald M."/>
            <person name="Haas B."/>
            <person name="Abouelleil A."/>
            <person name="Allen A.W."/>
            <person name="Alvarado L."/>
            <person name="Arachchi H.M."/>
            <person name="Berlin A.M."/>
            <person name="Chapman S.B."/>
            <person name="Gainer-Dewar J."/>
            <person name="Goldberg J."/>
            <person name="Griggs A."/>
            <person name="Gujja S."/>
            <person name="Hansen M."/>
            <person name="Howarth C."/>
            <person name="Imamovic A."/>
            <person name="Ireland A."/>
            <person name="Larimer J."/>
            <person name="McCowan C."/>
            <person name="Murphy C."/>
            <person name="Pearson M."/>
            <person name="Poon T.W."/>
            <person name="Priest M."/>
            <person name="Roberts A."/>
            <person name="Saif S."/>
            <person name="Shea T."/>
            <person name="Sisk P."/>
            <person name="Sykes S."/>
            <person name="Wortman J."/>
            <person name="Nusbaum C."/>
            <person name="Birren B."/>
        </authorList>
    </citation>
    <scope>NUCLEOTIDE SEQUENCE [LARGE SCALE GENOMIC DNA]</scope>
    <source>
        <strain evidence="9 10">ACS-120-V-Col10b</strain>
    </source>
</reference>
<feature type="transmembrane region" description="Helical" evidence="8">
    <location>
        <begin position="246"/>
        <end position="269"/>
    </location>
</feature>
<comment type="subcellular location">
    <subcellularLocation>
        <location evidence="1 8">Cell membrane</location>
        <topology evidence="1 8">Multi-pass membrane protein</topology>
    </subcellularLocation>
</comment>
<dbReference type="AlphaFoldDB" id="A0A9W5RCL2"/>
<name>A0A9W5RCL2_9ACTO</name>
<dbReference type="RefSeq" id="WP_016444963.1">
    <property type="nucleotide sequence ID" value="NZ_KE150268.1"/>
</dbReference>
<comment type="similarity">
    <text evidence="2 8">Belongs to the alanine or glycine:cation symporter (AGCS) (TC 2.A.25) family.</text>
</comment>
<gene>
    <name evidence="9" type="ORF">HMPREF9238_01642</name>
</gene>
<dbReference type="PANTHER" id="PTHR30330">
    <property type="entry name" value="AGSS FAMILY TRANSPORTER, SODIUM-ALANINE"/>
    <property type="match status" value="1"/>
</dbReference>
<feature type="transmembrane region" description="Helical" evidence="8">
    <location>
        <begin position="146"/>
        <end position="172"/>
    </location>
</feature>
<dbReference type="PANTHER" id="PTHR30330:SF1">
    <property type="entry name" value="AMINO-ACID CARRIER PROTEIN ALST"/>
    <property type="match status" value="1"/>
</dbReference>
<dbReference type="Proteomes" id="UP000014387">
    <property type="component" value="Unassembled WGS sequence"/>
</dbReference>